<dbReference type="PANTHER" id="PTHR31988">
    <property type="entry name" value="ESTERASE, PUTATIVE (DUF303)-RELATED"/>
    <property type="match status" value="1"/>
</dbReference>
<feature type="chain" id="PRO_5033049552" description="Sialate O-acetylesterase domain-containing protein" evidence="2">
    <location>
        <begin position="18"/>
        <end position="251"/>
    </location>
</feature>
<dbReference type="Gene3D" id="3.40.50.1110">
    <property type="entry name" value="SGNH hydrolase"/>
    <property type="match status" value="1"/>
</dbReference>
<dbReference type="InterPro" id="IPR036514">
    <property type="entry name" value="SGNH_hydro_sf"/>
</dbReference>
<name>A0A835IQY3_9MAGN</name>
<dbReference type="InterPro" id="IPR005181">
    <property type="entry name" value="SASA"/>
</dbReference>
<dbReference type="PANTHER" id="PTHR31988:SF15">
    <property type="entry name" value="ESTERASE, PUTATIVE (DUF303)-RELATED"/>
    <property type="match status" value="1"/>
</dbReference>
<accession>A0A835IQY3</accession>
<evidence type="ECO:0000259" key="3">
    <source>
        <dbReference type="Pfam" id="PF03629"/>
    </source>
</evidence>
<keyword evidence="2" id="KW-0732">Signal</keyword>
<dbReference type="InterPro" id="IPR052940">
    <property type="entry name" value="Carb_Esterase_6"/>
</dbReference>
<dbReference type="SUPFAM" id="SSF52266">
    <property type="entry name" value="SGNH hydrolase"/>
    <property type="match status" value="1"/>
</dbReference>
<gene>
    <name evidence="4" type="ORF">IFM89_029154</name>
</gene>
<evidence type="ECO:0000256" key="1">
    <source>
        <dbReference type="ARBA" id="ARBA00022801"/>
    </source>
</evidence>
<evidence type="ECO:0000313" key="4">
    <source>
        <dbReference type="EMBL" id="KAF9621934.1"/>
    </source>
</evidence>
<proteinExistence type="predicted"/>
<dbReference type="EMBL" id="JADFTS010000002">
    <property type="protein sequence ID" value="KAF9621934.1"/>
    <property type="molecule type" value="Genomic_DNA"/>
</dbReference>
<dbReference type="GO" id="GO:0016787">
    <property type="term" value="F:hydrolase activity"/>
    <property type="evidence" value="ECO:0007669"/>
    <property type="project" value="UniProtKB-KW"/>
</dbReference>
<feature type="domain" description="Sialate O-acetylesterase" evidence="3">
    <location>
        <begin position="23"/>
        <end position="248"/>
    </location>
</feature>
<dbReference type="Pfam" id="PF03629">
    <property type="entry name" value="SASA"/>
    <property type="match status" value="1"/>
</dbReference>
<protein>
    <recommendedName>
        <fullName evidence="3">Sialate O-acetylesterase domain-containing protein</fullName>
    </recommendedName>
</protein>
<dbReference type="Proteomes" id="UP000631114">
    <property type="component" value="Unassembled WGS sequence"/>
</dbReference>
<dbReference type="OrthoDB" id="42638at2759"/>
<evidence type="ECO:0000313" key="5">
    <source>
        <dbReference type="Proteomes" id="UP000631114"/>
    </source>
</evidence>
<sequence length="251" mass="27151">MLVFLSFTLLYSGLVSSADYGPKNIFLLAGQSNMAGRGGVSGNKWDGKVPPACQPNPSILRLNAGLQWEEAHDPLHIDIDVGKACGVGPGMPFANKILSRIGLVGLVPCAIGGTKIREWTRGTGHYNDLVARANASLKEGGLIQALLWYQGESDTVKREDAYSYKGKMEKFIQDLRADLHSLSLPVIQVALASGEGPFVEVVREAQRGINLPNVTYVNAKGLNLKEDNLHLTTTSQVRLGQMLGHSFLNKL</sequence>
<reference evidence="4 5" key="1">
    <citation type="submission" date="2020-10" db="EMBL/GenBank/DDBJ databases">
        <title>The Coptis chinensis genome and diversification of protoberbering-type alkaloids.</title>
        <authorList>
            <person name="Wang B."/>
            <person name="Shu S."/>
            <person name="Song C."/>
            <person name="Liu Y."/>
        </authorList>
    </citation>
    <scope>NUCLEOTIDE SEQUENCE [LARGE SCALE GENOMIC DNA]</scope>
    <source>
        <strain evidence="4">HL-2020</strain>
        <tissue evidence="4">Leaf</tissue>
    </source>
</reference>
<organism evidence="4 5">
    <name type="scientific">Coptis chinensis</name>
    <dbReference type="NCBI Taxonomy" id="261450"/>
    <lineage>
        <taxon>Eukaryota</taxon>
        <taxon>Viridiplantae</taxon>
        <taxon>Streptophyta</taxon>
        <taxon>Embryophyta</taxon>
        <taxon>Tracheophyta</taxon>
        <taxon>Spermatophyta</taxon>
        <taxon>Magnoliopsida</taxon>
        <taxon>Ranunculales</taxon>
        <taxon>Ranunculaceae</taxon>
        <taxon>Coptidoideae</taxon>
        <taxon>Coptis</taxon>
    </lineage>
</organism>
<keyword evidence="1" id="KW-0378">Hydrolase</keyword>
<evidence type="ECO:0000256" key="2">
    <source>
        <dbReference type="SAM" id="SignalP"/>
    </source>
</evidence>
<dbReference type="AlphaFoldDB" id="A0A835IQY3"/>
<feature type="signal peptide" evidence="2">
    <location>
        <begin position="1"/>
        <end position="17"/>
    </location>
</feature>
<keyword evidence="5" id="KW-1185">Reference proteome</keyword>
<comment type="caution">
    <text evidence="4">The sequence shown here is derived from an EMBL/GenBank/DDBJ whole genome shotgun (WGS) entry which is preliminary data.</text>
</comment>